<evidence type="ECO:0000256" key="9">
    <source>
        <dbReference type="ARBA" id="ARBA00022792"/>
    </source>
</evidence>
<evidence type="ECO:0000313" key="19">
    <source>
        <dbReference type="EMBL" id="CAH7688552.1"/>
    </source>
</evidence>
<dbReference type="GO" id="GO:0032981">
    <property type="term" value="P:mitochondrial respiratory chain complex I assembly"/>
    <property type="evidence" value="ECO:0007669"/>
    <property type="project" value="TreeGrafter"/>
</dbReference>
<keyword evidence="11" id="KW-0496">Mitochondrion</keyword>
<feature type="disulfide bond" evidence="16">
    <location>
        <begin position="24"/>
        <end position="34"/>
    </location>
</feature>
<evidence type="ECO:0000256" key="4">
    <source>
        <dbReference type="ARBA" id="ARBA00007372"/>
    </source>
</evidence>
<organism evidence="18 20">
    <name type="scientific">Phakopsora pachyrhizi</name>
    <name type="common">Asian soybean rust disease fungus</name>
    <dbReference type="NCBI Taxonomy" id="170000"/>
    <lineage>
        <taxon>Eukaryota</taxon>
        <taxon>Fungi</taxon>
        <taxon>Dikarya</taxon>
        <taxon>Basidiomycota</taxon>
        <taxon>Pucciniomycotina</taxon>
        <taxon>Pucciniomycetes</taxon>
        <taxon>Pucciniales</taxon>
        <taxon>Phakopsoraceae</taxon>
        <taxon>Phakopsora</taxon>
    </lineage>
</organism>
<keyword evidence="10" id="KW-0249">Electron transport</keyword>
<evidence type="ECO:0000313" key="18">
    <source>
        <dbReference type="EMBL" id="CAH7676177.1"/>
    </source>
</evidence>
<comment type="function">
    <text evidence="1">Accessory subunit of the mitochondrial membrane respiratory chain NADH dehydrogenase (Complex I), that is believed not to be involved in catalysis. Complex I functions in the transfer of electrons from NADH to the respiratory chain. The immediate electron acceptor for the enzyme is believed to be ubiquinone.</text>
</comment>
<keyword evidence="12" id="KW-0472">Membrane</keyword>
<evidence type="ECO:0000256" key="16">
    <source>
        <dbReference type="PIRSR" id="PIRSR619342-50"/>
    </source>
</evidence>
<name>A0AAV0AZT2_PHAPC</name>
<dbReference type="AlphaFoldDB" id="A0AAV0AZT2"/>
<comment type="subunit">
    <text evidence="5">Mammalian complex I is composed of 45 different subunits. This is a component of the iron-sulfur (IP) fragment of the enzyme.</text>
</comment>
<evidence type="ECO:0000256" key="6">
    <source>
        <dbReference type="ARBA" id="ARBA00013482"/>
    </source>
</evidence>
<dbReference type="GO" id="GO:0005758">
    <property type="term" value="C:mitochondrial intermembrane space"/>
    <property type="evidence" value="ECO:0007669"/>
    <property type="project" value="UniProtKB-SubCell"/>
</dbReference>
<evidence type="ECO:0000256" key="3">
    <source>
        <dbReference type="ARBA" id="ARBA00004637"/>
    </source>
</evidence>
<keyword evidence="13 16" id="KW-1015">Disulfide bond</keyword>
<comment type="subcellular location">
    <subcellularLocation>
        <location evidence="3">Mitochondrion inner membrane</location>
        <topology evidence="3">Peripheral membrane protein</topology>
    </subcellularLocation>
    <subcellularLocation>
        <location evidence="2">Mitochondrion intermembrane space</location>
    </subcellularLocation>
</comment>
<evidence type="ECO:0000313" key="20">
    <source>
        <dbReference type="Proteomes" id="UP001153365"/>
    </source>
</evidence>
<dbReference type="InterPro" id="IPR019342">
    <property type="entry name" value="NADH_UbQ_OxRdtase_FeS-su5"/>
</dbReference>
<evidence type="ECO:0000256" key="2">
    <source>
        <dbReference type="ARBA" id="ARBA00004569"/>
    </source>
</evidence>
<dbReference type="EMBL" id="CALTRL010005990">
    <property type="protein sequence ID" value="CAH7688552.1"/>
    <property type="molecule type" value="Genomic_DNA"/>
</dbReference>
<evidence type="ECO:0000256" key="10">
    <source>
        <dbReference type="ARBA" id="ARBA00022982"/>
    </source>
</evidence>
<feature type="compositionally biased region" description="Low complexity" evidence="17">
    <location>
        <begin position="65"/>
        <end position="92"/>
    </location>
</feature>
<evidence type="ECO:0000256" key="13">
    <source>
        <dbReference type="ARBA" id="ARBA00023157"/>
    </source>
</evidence>
<evidence type="ECO:0000256" key="5">
    <source>
        <dbReference type="ARBA" id="ARBA00011261"/>
    </source>
</evidence>
<evidence type="ECO:0000256" key="17">
    <source>
        <dbReference type="SAM" id="MobiDB-lite"/>
    </source>
</evidence>
<evidence type="ECO:0000256" key="8">
    <source>
        <dbReference type="ARBA" id="ARBA00022660"/>
    </source>
</evidence>
<evidence type="ECO:0000256" key="14">
    <source>
        <dbReference type="ARBA" id="ARBA00031222"/>
    </source>
</evidence>
<keyword evidence="20" id="KW-1185">Reference proteome</keyword>
<keyword evidence="9" id="KW-0999">Mitochondrion inner membrane</keyword>
<protein>
    <recommendedName>
        <fullName evidence="6">NADH dehydrogenase [ubiquinone] iron-sulfur protein 5</fullName>
    </recommendedName>
    <alternativeName>
        <fullName evidence="14">Complex I-15 kDa</fullName>
    </alternativeName>
    <alternativeName>
        <fullName evidence="15">NADH-ubiquinone oxidoreductase 15 kDa subunit</fullName>
    </alternativeName>
</protein>
<reference evidence="18" key="1">
    <citation type="submission" date="2022-06" db="EMBL/GenBank/DDBJ databases">
        <authorList>
            <consortium name="SYNGENTA / RWTH Aachen University"/>
        </authorList>
    </citation>
    <scope>NUCLEOTIDE SEQUENCE</scope>
</reference>
<evidence type="ECO:0000256" key="15">
    <source>
        <dbReference type="ARBA" id="ARBA00032739"/>
    </source>
</evidence>
<keyword evidence="7" id="KW-0813">Transport</keyword>
<keyword evidence="8" id="KW-0679">Respiratory chain</keyword>
<dbReference type="PANTHER" id="PTHR15224">
    <property type="entry name" value="NADH DEHYDROGENASE [UBIQUINONE] IRON-SULFUR PROTEIN 5"/>
    <property type="match status" value="1"/>
</dbReference>
<feature type="disulfide bond" evidence="16">
    <location>
        <begin position="14"/>
        <end position="44"/>
    </location>
</feature>
<evidence type="ECO:0000256" key="11">
    <source>
        <dbReference type="ARBA" id="ARBA00023128"/>
    </source>
</evidence>
<dbReference type="PANTHER" id="PTHR15224:SF1">
    <property type="entry name" value="NADH DEHYDROGENASE [UBIQUINONE] IRON-SULFUR PROTEIN 5"/>
    <property type="match status" value="1"/>
</dbReference>
<comment type="similarity">
    <text evidence="4">Belongs to the complex I NDUFS5 subunit family.</text>
</comment>
<evidence type="ECO:0000256" key="12">
    <source>
        <dbReference type="ARBA" id="ARBA00023136"/>
    </source>
</evidence>
<dbReference type="Proteomes" id="UP001153365">
    <property type="component" value="Unassembled WGS sequence"/>
</dbReference>
<evidence type="ECO:0000256" key="7">
    <source>
        <dbReference type="ARBA" id="ARBA00022448"/>
    </source>
</evidence>
<evidence type="ECO:0000256" key="1">
    <source>
        <dbReference type="ARBA" id="ARBA00003195"/>
    </source>
</evidence>
<dbReference type="EMBL" id="CALTRL010002611">
    <property type="protein sequence ID" value="CAH7676177.1"/>
    <property type="molecule type" value="Genomic_DNA"/>
</dbReference>
<gene>
    <name evidence="18" type="ORF">PPACK8108_LOCUS11286</name>
    <name evidence="19" type="ORF">PPACK8108_LOCUS23519</name>
</gene>
<feature type="region of interest" description="Disordered" evidence="17">
    <location>
        <begin position="65"/>
        <end position="104"/>
    </location>
</feature>
<dbReference type="CDD" id="cd24141">
    <property type="entry name" value="NDUFS5-like"/>
    <property type="match status" value="1"/>
</dbReference>
<sequence length="104" mass="11492">MSSGFSYTGSRPRCFDFWQEFRKCYAGADFPEDCRAQADDYGECLTHKKEIAKAKKIQEVFAEKQSSQLKQQKESTGVSGSGILSLGLVSPVDRGDVSKNQPSS</sequence>
<dbReference type="GO" id="GO:0005743">
    <property type="term" value="C:mitochondrial inner membrane"/>
    <property type="evidence" value="ECO:0007669"/>
    <property type="project" value="UniProtKB-SubCell"/>
</dbReference>
<accession>A0AAV0AZT2</accession>
<comment type="caution">
    <text evidence="18">The sequence shown here is derived from an EMBL/GenBank/DDBJ whole genome shotgun (WGS) entry which is preliminary data.</text>
</comment>
<proteinExistence type="inferred from homology"/>